<proteinExistence type="predicted"/>
<evidence type="ECO:0000313" key="2">
    <source>
        <dbReference type="Proteomes" id="UP000714380"/>
    </source>
</evidence>
<name>A0ABS7ZXY6_9GAMM</name>
<dbReference type="EMBL" id="JAEDAH010000104">
    <property type="protein sequence ID" value="MCA6065311.1"/>
    <property type="molecule type" value="Genomic_DNA"/>
</dbReference>
<reference evidence="1 2" key="1">
    <citation type="submission" date="2020-12" db="EMBL/GenBank/DDBJ databases">
        <title>Novel Thalassolituus-related marine hydrocarbonoclastic bacteria mediated algae-derived hydrocarbons mineralization in twilight zone of the northern South China Sea.</title>
        <authorList>
            <person name="Dong C."/>
        </authorList>
    </citation>
    <scope>NUCLEOTIDE SEQUENCE [LARGE SCALE GENOMIC DNA]</scope>
    <source>
        <strain evidence="1 2">IMCC1826</strain>
    </source>
</reference>
<organism evidence="1 2">
    <name type="scientific">Thalassolituus marinus</name>
    <dbReference type="NCBI Taxonomy" id="671053"/>
    <lineage>
        <taxon>Bacteria</taxon>
        <taxon>Pseudomonadati</taxon>
        <taxon>Pseudomonadota</taxon>
        <taxon>Gammaproteobacteria</taxon>
        <taxon>Oceanospirillales</taxon>
        <taxon>Oceanospirillaceae</taxon>
        <taxon>Thalassolituus</taxon>
    </lineage>
</organism>
<accession>A0ABS7ZXY6</accession>
<dbReference type="RefSeq" id="WP_225677128.1">
    <property type="nucleotide sequence ID" value="NZ_JAEDAH010000104.1"/>
</dbReference>
<keyword evidence="2" id="KW-1185">Reference proteome</keyword>
<dbReference type="InterPro" id="IPR021482">
    <property type="entry name" value="DUF3135"/>
</dbReference>
<evidence type="ECO:0000313" key="1">
    <source>
        <dbReference type="EMBL" id="MCA6065311.1"/>
    </source>
</evidence>
<dbReference type="Pfam" id="PF11333">
    <property type="entry name" value="DUF3135"/>
    <property type="match status" value="1"/>
</dbReference>
<comment type="caution">
    <text evidence="1">The sequence shown here is derived from an EMBL/GenBank/DDBJ whole genome shotgun (WGS) entry which is preliminary data.</text>
</comment>
<gene>
    <name evidence="1" type="ORF">I9W95_17075</name>
</gene>
<dbReference type="Proteomes" id="UP000714380">
    <property type="component" value="Unassembled WGS sequence"/>
</dbReference>
<protein>
    <submittedName>
        <fullName evidence="1">DUF3135 domain-containing protein</fullName>
    </submittedName>
</protein>
<sequence>MELPSFDEMMRLAAEDPASLESIRAQAIESFIGNAPLDLQRRLRGLQFRIDATRTCSSNPMAACLKISQMMHDQLHHLLDTINGNESPAKPVDHHADADSKIIPFPLLATI</sequence>